<proteinExistence type="predicted"/>
<evidence type="ECO:0000313" key="4">
    <source>
        <dbReference type="Proteomes" id="UP000254047"/>
    </source>
</evidence>
<dbReference type="PROSITE" id="PS51186">
    <property type="entry name" value="GNAT"/>
    <property type="match status" value="1"/>
</dbReference>
<dbReference type="OrthoDB" id="9784707at2"/>
<dbReference type="Proteomes" id="UP000254047">
    <property type="component" value="Unassembled WGS sequence"/>
</dbReference>
<dbReference type="EMBL" id="SRLS01000013">
    <property type="protein sequence ID" value="TGE16679.1"/>
    <property type="molecule type" value="Genomic_DNA"/>
</dbReference>
<evidence type="ECO:0000313" key="5">
    <source>
        <dbReference type="Proteomes" id="UP000297598"/>
    </source>
</evidence>
<evidence type="ECO:0000313" key="3">
    <source>
        <dbReference type="EMBL" id="TGE16679.1"/>
    </source>
</evidence>
<dbReference type="PANTHER" id="PTHR43415:SF3">
    <property type="entry name" value="GNAT-FAMILY ACETYLTRANSFERASE"/>
    <property type="match status" value="1"/>
</dbReference>
<organism evidence="2 4">
    <name type="scientific">Staphylococcus petrasii</name>
    <dbReference type="NCBI Taxonomy" id="1276936"/>
    <lineage>
        <taxon>Bacteria</taxon>
        <taxon>Bacillati</taxon>
        <taxon>Bacillota</taxon>
        <taxon>Bacilli</taxon>
        <taxon>Bacillales</taxon>
        <taxon>Staphylococcaceae</taxon>
        <taxon>Staphylococcus</taxon>
    </lineage>
</organism>
<reference evidence="3 5" key="2">
    <citation type="submission" date="2019-04" db="EMBL/GenBank/DDBJ databases">
        <title>Genomic characterization of Staphylococcus petrasii strains.</title>
        <authorList>
            <person name="Vrbovska V."/>
            <person name="Kovarovic V."/>
            <person name="Maslanova I."/>
            <person name="Indrakova A."/>
            <person name="Petras P."/>
            <person name="Sedo O."/>
            <person name="Svec P."/>
            <person name="Fisarova L."/>
            <person name="Sedlacek I."/>
            <person name="Doskar J."/>
            <person name="Pantucek R."/>
        </authorList>
    </citation>
    <scope>NUCLEOTIDE SEQUENCE [LARGE SCALE GENOMIC DNA]</scope>
    <source>
        <strain evidence="3 5">P5404</strain>
    </source>
</reference>
<dbReference type="AlphaFoldDB" id="A0A380FXH4"/>
<dbReference type="Proteomes" id="UP000297598">
    <property type="component" value="Unassembled WGS sequence"/>
</dbReference>
<dbReference type="Pfam" id="PF13302">
    <property type="entry name" value="Acetyltransf_3"/>
    <property type="match status" value="1"/>
</dbReference>
<sequence length="166" mass="19751">MSQINLRALKKSDSNLILNWMKNDKLRYLIGTVYPITELEHENWFQNRMLEKDNRMFVIELENETSIGIIGFKNLDWVNRNAELFIYIGEEAYWGKGYGTQALELMTKFAFNSLNLHMLYLEVFSYNKNATKTYERLGFKQDGVLRQSKFQDGKYYDKIIMSKINE</sequence>
<reference evidence="2 4" key="1">
    <citation type="submission" date="2018-06" db="EMBL/GenBank/DDBJ databases">
        <authorList>
            <consortium name="Pathogen Informatics"/>
            <person name="Doyle S."/>
        </authorList>
    </citation>
    <scope>NUCLEOTIDE SEQUENCE [LARGE SCALE GENOMIC DNA]</scope>
    <source>
        <strain evidence="2 4">NCTC13830</strain>
    </source>
</reference>
<feature type="domain" description="N-acetyltransferase" evidence="1">
    <location>
        <begin position="4"/>
        <end position="166"/>
    </location>
</feature>
<dbReference type="EC" id="2.3.1.57" evidence="2"/>
<keyword evidence="5" id="KW-1185">Reference proteome</keyword>
<evidence type="ECO:0000313" key="2">
    <source>
        <dbReference type="EMBL" id="SUM42850.1"/>
    </source>
</evidence>
<keyword evidence="2" id="KW-0012">Acyltransferase</keyword>
<dbReference type="PANTHER" id="PTHR43415">
    <property type="entry name" value="SPERMIDINE N(1)-ACETYLTRANSFERASE"/>
    <property type="match status" value="1"/>
</dbReference>
<evidence type="ECO:0000259" key="1">
    <source>
        <dbReference type="PROSITE" id="PS51186"/>
    </source>
</evidence>
<keyword evidence="2" id="KW-0808">Transferase</keyword>
<gene>
    <name evidence="2" type="primary">speG_1</name>
    <name evidence="3" type="ORF">BJR09_08920</name>
    <name evidence="2" type="ORF">NCTC13830_00372</name>
</gene>
<dbReference type="CDD" id="cd04301">
    <property type="entry name" value="NAT_SF"/>
    <property type="match status" value="1"/>
</dbReference>
<dbReference type="RefSeq" id="WP_103298998.1">
    <property type="nucleotide sequence ID" value="NZ_PPQT01000144.1"/>
</dbReference>
<name>A0A380FXH4_9STAP</name>
<accession>A0A380FXH4</accession>
<dbReference type="InterPro" id="IPR000182">
    <property type="entry name" value="GNAT_dom"/>
</dbReference>
<dbReference type="InterPro" id="IPR016181">
    <property type="entry name" value="Acyl_CoA_acyltransferase"/>
</dbReference>
<dbReference type="EMBL" id="UHDO01000001">
    <property type="protein sequence ID" value="SUM42850.1"/>
    <property type="molecule type" value="Genomic_DNA"/>
</dbReference>
<protein>
    <submittedName>
        <fullName evidence="3">N-acetyltransferase</fullName>
    </submittedName>
    <submittedName>
        <fullName evidence="2">Spermidine N1-acetyltransferase</fullName>
        <ecNumber evidence="2">2.3.1.57</ecNumber>
    </submittedName>
</protein>
<dbReference type="SUPFAM" id="SSF55729">
    <property type="entry name" value="Acyl-CoA N-acyltransferases (Nat)"/>
    <property type="match status" value="1"/>
</dbReference>
<dbReference type="Gene3D" id="3.40.630.30">
    <property type="match status" value="1"/>
</dbReference>
<dbReference type="GO" id="GO:0004145">
    <property type="term" value="F:diamine N-acetyltransferase activity"/>
    <property type="evidence" value="ECO:0007669"/>
    <property type="project" value="UniProtKB-EC"/>
</dbReference>